<gene>
    <name evidence="3" type="ORF">GCM10009844_44690</name>
</gene>
<feature type="chain" id="PRO_5045745322" evidence="1">
    <location>
        <begin position="28"/>
        <end position="153"/>
    </location>
</feature>
<protein>
    <submittedName>
        <fullName evidence="3">CAP domain-containing protein</fullName>
    </submittedName>
</protein>
<dbReference type="CDD" id="cd05379">
    <property type="entry name" value="CAP_bacterial"/>
    <property type="match status" value="1"/>
</dbReference>
<dbReference type="PANTHER" id="PTHR31157:SF1">
    <property type="entry name" value="SCP DOMAIN-CONTAINING PROTEIN"/>
    <property type="match status" value="1"/>
</dbReference>
<sequence length="153" mass="17049">MRLASAYAVALAALILLSLLPAPAALADTTAGSYARAAFRTTNHQRVKHDRVRLRKGDCLRGFARKQAVRMATREEVFHQDLQPILKKCAMRLVGENVAAGFPSGRSVVNDGWMKSKAHRANILERRYRRMAVVARKGDDGRWYVSQVFGRAA</sequence>
<proteinExistence type="predicted"/>
<organism evidence="3 4">
    <name type="scientific">Nocardioides koreensis</name>
    <dbReference type="NCBI Taxonomy" id="433651"/>
    <lineage>
        <taxon>Bacteria</taxon>
        <taxon>Bacillati</taxon>
        <taxon>Actinomycetota</taxon>
        <taxon>Actinomycetes</taxon>
        <taxon>Propionibacteriales</taxon>
        <taxon>Nocardioidaceae</taxon>
        <taxon>Nocardioides</taxon>
    </lineage>
</organism>
<dbReference type="InterPro" id="IPR035940">
    <property type="entry name" value="CAP_sf"/>
</dbReference>
<dbReference type="EMBL" id="BAAAQR010000020">
    <property type="protein sequence ID" value="GAA2156438.1"/>
    <property type="molecule type" value="Genomic_DNA"/>
</dbReference>
<name>A0ABP5LYF9_9ACTN</name>
<dbReference type="Gene3D" id="3.40.33.10">
    <property type="entry name" value="CAP"/>
    <property type="match status" value="1"/>
</dbReference>
<dbReference type="RefSeq" id="WP_344158080.1">
    <property type="nucleotide sequence ID" value="NZ_BAAAQR010000020.1"/>
</dbReference>
<feature type="signal peptide" evidence="1">
    <location>
        <begin position="1"/>
        <end position="27"/>
    </location>
</feature>
<accession>A0ABP5LYF9</accession>
<dbReference type="SUPFAM" id="SSF55797">
    <property type="entry name" value="PR-1-like"/>
    <property type="match status" value="1"/>
</dbReference>
<dbReference type="Pfam" id="PF00188">
    <property type="entry name" value="CAP"/>
    <property type="match status" value="1"/>
</dbReference>
<feature type="domain" description="SCP" evidence="2">
    <location>
        <begin position="43"/>
        <end position="149"/>
    </location>
</feature>
<keyword evidence="4" id="KW-1185">Reference proteome</keyword>
<evidence type="ECO:0000313" key="4">
    <source>
        <dbReference type="Proteomes" id="UP001501771"/>
    </source>
</evidence>
<dbReference type="InterPro" id="IPR014044">
    <property type="entry name" value="CAP_dom"/>
</dbReference>
<keyword evidence="1" id="KW-0732">Signal</keyword>
<evidence type="ECO:0000256" key="1">
    <source>
        <dbReference type="SAM" id="SignalP"/>
    </source>
</evidence>
<evidence type="ECO:0000313" key="3">
    <source>
        <dbReference type="EMBL" id="GAA2156438.1"/>
    </source>
</evidence>
<evidence type="ECO:0000259" key="2">
    <source>
        <dbReference type="Pfam" id="PF00188"/>
    </source>
</evidence>
<reference evidence="4" key="1">
    <citation type="journal article" date="2019" name="Int. J. Syst. Evol. Microbiol.">
        <title>The Global Catalogue of Microorganisms (GCM) 10K type strain sequencing project: providing services to taxonomists for standard genome sequencing and annotation.</title>
        <authorList>
            <consortium name="The Broad Institute Genomics Platform"/>
            <consortium name="The Broad Institute Genome Sequencing Center for Infectious Disease"/>
            <person name="Wu L."/>
            <person name="Ma J."/>
        </authorList>
    </citation>
    <scope>NUCLEOTIDE SEQUENCE [LARGE SCALE GENOMIC DNA]</scope>
    <source>
        <strain evidence="4">JCM 16022</strain>
    </source>
</reference>
<dbReference type="PANTHER" id="PTHR31157">
    <property type="entry name" value="SCP DOMAIN-CONTAINING PROTEIN"/>
    <property type="match status" value="1"/>
</dbReference>
<comment type="caution">
    <text evidence="3">The sequence shown here is derived from an EMBL/GenBank/DDBJ whole genome shotgun (WGS) entry which is preliminary data.</text>
</comment>
<dbReference type="Proteomes" id="UP001501771">
    <property type="component" value="Unassembled WGS sequence"/>
</dbReference>